<evidence type="ECO:0000256" key="8">
    <source>
        <dbReference type="SAM" id="MobiDB-lite"/>
    </source>
</evidence>
<evidence type="ECO:0000256" key="7">
    <source>
        <dbReference type="PROSITE-ProRule" id="PRU00042"/>
    </source>
</evidence>
<dbReference type="AlphaFoldDB" id="A0A6A6AEJ9"/>
<dbReference type="GO" id="GO:0000981">
    <property type="term" value="F:DNA-binding transcription factor activity, RNA polymerase II-specific"/>
    <property type="evidence" value="ECO:0007669"/>
    <property type="project" value="InterPro"/>
</dbReference>
<accession>A0A6A6AEJ9</accession>
<dbReference type="SMART" id="SM00355">
    <property type="entry name" value="ZnF_C2H2"/>
    <property type="match status" value="2"/>
</dbReference>
<evidence type="ECO:0000256" key="5">
    <source>
        <dbReference type="ARBA" id="ARBA00022833"/>
    </source>
</evidence>
<reference evidence="10" key="1">
    <citation type="journal article" date="2020" name="Stud. Mycol.">
        <title>101 Dothideomycetes genomes: a test case for predicting lifestyles and emergence of pathogens.</title>
        <authorList>
            <person name="Haridas S."/>
            <person name="Albert R."/>
            <person name="Binder M."/>
            <person name="Bloem J."/>
            <person name="Labutti K."/>
            <person name="Salamov A."/>
            <person name="Andreopoulos B."/>
            <person name="Baker S."/>
            <person name="Barry K."/>
            <person name="Bills G."/>
            <person name="Bluhm B."/>
            <person name="Cannon C."/>
            <person name="Castanera R."/>
            <person name="Culley D."/>
            <person name="Daum C."/>
            <person name="Ezra D."/>
            <person name="Gonzalez J."/>
            <person name="Henrissat B."/>
            <person name="Kuo A."/>
            <person name="Liang C."/>
            <person name="Lipzen A."/>
            <person name="Lutzoni F."/>
            <person name="Magnuson J."/>
            <person name="Mondo S."/>
            <person name="Nolan M."/>
            <person name="Ohm R."/>
            <person name="Pangilinan J."/>
            <person name="Park H.-J."/>
            <person name="Ramirez L."/>
            <person name="Alfaro M."/>
            <person name="Sun H."/>
            <person name="Tritt A."/>
            <person name="Yoshinaga Y."/>
            <person name="Zwiers L.-H."/>
            <person name="Turgeon B."/>
            <person name="Goodwin S."/>
            <person name="Spatafora J."/>
            <person name="Crous P."/>
            <person name="Grigoriev I."/>
        </authorList>
    </citation>
    <scope>NUCLEOTIDE SEQUENCE</scope>
    <source>
        <strain evidence="10">CBS 119687</strain>
    </source>
</reference>
<feature type="region of interest" description="Disordered" evidence="8">
    <location>
        <begin position="79"/>
        <end position="149"/>
    </location>
</feature>
<evidence type="ECO:0000256" key="1">
    <source>
        <dbReference type="ARBA" id="ARBA00004123"/>
    </source>
</evidence>
<dbReference type="Pfam" id="PF04082">
    <property type="entry name" value="Fungal_trans"/>
    <property type="match status" value="1"/>
</dbReference>
<evidence type="ECO:0000256" key="6">
    <source>
        <dbReference type="ARBA" id="ARBA00023242"/>
    </source>
</evidence>
<dbReference type="PANTHER" id="PTHR40626:SF11">
    <property type="entry name" value="ZINC FINGER PROTEIN YPR022C"/>
    <property type="match status" value="1"/>
</dbReference>
<evidence type="ECO:0000313" key="10">
    <source>
        <dbReference type="EMBL" id="KAF2130240.1"/>
    </source>
</evidence>
<keyword evidence="11" id="KW-1185">Reference proteome</keyword>
<keyword evidence="4 7" id="KW-0863">Zinc-finger</keyword>
<dbReference type="InterPro" id="IPR013087">
    <property type="entry name" value="Znf_C2H2_type"/>
</dbReference>
<dbReference type="GO" id="GO:0000978">
    <property type="term" value="F:RNA polymerase II cis-regulatory region sequence-specific DNA binding"/>
    <property type="evidence" value="ECO:0007669"/>
    <property type="project" value="InterPro"/>
</dbReference>
<dbReference type="InterPro" id="IPR051059">
    <property type="entry name" value="VerF-like"/>
</dbReference>
<dbReference type="GO" id="GO:0008270">
    <property type="term" value="F:zinc ion binding"/>
    <property type="evidence" value="ECO:0007669"/>
    <property type="project" value="UniProtKB-KW"/>
</dbReference>
<sequence length="712" mass="80191">MLSTMSVSILSPGAETESSFQPFQCSICHARFTRHENLKRHTALHSRSHKDTSLFCDICHATFSRPDLRLRHLKRKHPEIEDLRPKKRRATRDVNSKRSQEAISSLNSPGRSRHGSYTQYSGDEDKRDKTRPLPPTTQQHNRHSICGTQHLPHRNIESTRFAERASLRDEQDSIPALLDPITQHALSSGSTSTKQNSQPSTHLDLSSMLLQSLFDSNNGFNNHSSLTTTPPASFNAALTGFDFDQWSPDRLLSIDLPQARDNWLPSTAQVTQGCGLFFAHCSSFLPFLHRATFSVEQVPKHLLLSLLCLGYQHGANPGDDLEKGSGESLSIHCFHRARALIAAEEENLDSETDGLCMVQTYLFLQVFAMMYSCDNDSAYGLKTHSKMISLARGIGLMQDKLAEAPETKHLDSLWQQFIQAETRKRTAFAIHQIDTLWYQIMSTPRLISHLEVKHELPCPENFWAASSSSEWAYGQLIARNSGSTMQYSDVVRRMLSSHGDLKSIPAFDPYGSINITQFLTSSAREISGWSTMTGMLSMERLEPIRASLLALGVFIRPELHVATMNNMALCEATWEAAMIEMQMWSPSHTGGIVASSVDAALDQLTHFSPSCEFLCESNIANSVQPHVDWFLRYLDTTTRPDFEAPWITIYAWRAVMIAWQLFCSGIAGALQVVGVEDGDKEEALRWARKVFQRRERWKLGKTVLSCLDTLDR</sequence>
<keyword evidence="2" id="KW-0479">Metal-binding</keyword>
<dbReference type="GO" id="GO:0006351">
    <property type="term" value="P:DNA-templated transcription"/>
    <property type="evidence" value="ECO:0007669"/>
    <property type="project" value="InterPro"/>
</dbReference>
<comment type="subcellular location">
    <subcellularLocation>
        <location evidence="1">Nucleus</location>
    </subcellularLocation>
</comment>
<proteinExistence type="predicted"/>
<dbReference type="PANTHER" id="PTHR40626">
    <property type="entry name" value="MIP31509P"/>
    <property type="match status" value="1"/>
</dbReference>
<evidence type="ECO:0000256" key="3">
    <source>
        <dbReference type="ARBA" id="ARBA00022737"/>
    </source>
</evidence>
<dbReference type="PROSITE" id="PS00028">
    <property type="entry name" value="ZINC_FINGER_C2H2_1"/>
    <property type="match status" value="2"/>
</dbReference>
<evidence type="ECO:0000313" key="11">
    <source>
        <dbReference type="Proteomes" id="UP000799771"/>
    </source>
</evidence>
<evidence type="ECO:0000256" key="2">
    <source>
        <dbReference type="ARBA" id="ARBA00022723"/>
    </source>
</evidence>
<dbReference type="RefSeq" id="XP_033524627.1">
    <property type="nucleotide sequence ID" value="XM_033664898.1"/>
</dbReference>
<feature type="compositionally biased region" description="Basic and acidic residues" evidence="8">
    <location>
        <begin position="91"/>
        <end position="100"/>
    </location>
</feature>
<dbReference type="PROSITE" id="PS50157">
    <property type="entry name" value="ZINC_FINGER_C2H2_2"/>
    <property type="match status" value="1"/>
</dbReference>
<dbReference type="Gene3D" id="3.30.160.60">
    <property type="entry name" value="Classic Zinc Finger"/>
    <property type="match status" value="1"/>
</dbReference>
<dbReference type="GeneID" id="54405330"/>
<keyword evidence="6" id="KW-0539">Nucleus</keyword>
<evidence type="ECO:0000256" key="4">
    <source>
        <dbReference type="ARBA" id="ARBA00022771"/>
    </source>
</evidence>
<dbReference type="CDD" id="cd12148">
    <property type="entry name" value="fungal_TF_MHR"/>
    <property type="match status" value="1"/>
</dbReference>
<dbReference type="SUPFAM" id="SSF57667">
    <property type="entry name" value="beta-beta-alpha zinc fingers"/>
    <property type="match status" value="1"/>
</dbReference>
<protein>
    <recommendedName>
        <fullName evidence="9">C2H2-type domain-containing protein</fullName>
    </recommendedName>
</protein>
<dbReference type="InterPro" id="IPR007219">
    <property type="entry name" value="XnlR_reg_dom"/>
</dbReference>
<dbReference type="GO" id="GO:0005634">
    <property type="term" value="C:nucleus"/>
    <property type="evidence" value="ECO:0007669"/>
    <property type="project" value="UniProtKB-SubCell"/>
</dbReference>
<feature type="compositionally biased region" description="Polar residues" evidence="8">
    <location>
        <begin position="101"/>
        <end position="121"/>
    </location>
</feature>
<dbReference type="InterPro" id="IPR036236">
    <property type="entry name" value="Znf_C2H2_sf"/>
</dbReference>
<dbReference type="OrthoDB" id="8117402at2759"/>
<keyword evidence="5" id="KW-0862">Zinc</keyword>
<name>A0A6A6AEJ9_9PLEO</name>
<dbReference type="GO" id="GO:0000785">
    <property type="term" value="C:chromatin"/>
    <property type="evidence" value="ECO:0007669"/>
    <property type="project" value="TreeGrafter"/>
</dbReference>
<gene>
    <name evidence="10" type="ORF">P153DRAFT_313892</name>
</gene>
<evidence type="ECO:0000259" key="9">
    <source>
        <dbReference type="PROSITE" id="PS50157"/>
    </source>
</evidence>
<dbReference type="Proteomes" id="UP000799771">
    <property type="component" value="Unassembled WGS sequence"/>
</dbReference>
<dbReference type="EMBL" id="ML977504">
    <property type="protein sequence ID" value="KAF2130240.1"/>
    <property type="molecule type" value="Genomic_DNA"/>
</dbReference>
<feature type="domain" description="C2H2-type" evidence="9">
    <location>
        <begin position="23"/>
        <end position="50"/>
    </location>
</feature>
<keyword evidence="3" id="KW-0677">Repeat</keyword>
<organism evidence="10 11">
    <name type="scientific">Dothidotthia symphoricarpi CBS 119687</name>
    <dbReference type="NCBI Taxonomy" id="1392245"/>
    <lineage>
        <taxon>Eukaryota</taxon>
        <taxon>Fungi</taxon>
        <taxon>Dikarya</taxon>
        <taxon>Ascomycota</taxon>
        <taxon>Pezizomycotina</taxon>
        <taxon>Dothideomycetes</taxon>
        <taxon>Pleosporomycetidae</taxon>
        <taxon>Pleosporales</taxon>
        <taxon>Dothidotthiaceae</taxon>
        <taxon>Dothidotthia</taxon>
    </lineage>
</organism>